<evidence type="ECO:0000256" key="1">
    <source>
        <dbReference type="SAM" id="MobiDB-lite"/>
    </source>
</evidence>
<protein>
    <submittedName>
        <fullName evidence="2">Uncharacterized protein</fullName>
    </submittedName>
</protein>
<proteinExistence type="predicted"/>
<evidence type="ECO:0000313" key="3">
    <source>
        <dbReference type="Proteomes" id="UP000619512"/>
    </source>
</evidence>
<reference evidence="2" key="1">
    <citation type="journal article" date="2014" name="Int. J. Syst. Evol. Microbiol.">
        <title>Complete genome sequence of Corynebacterium casei LMG S-19264T (=DSM 44701T), isolated from a smear-ripened cheese.</title>
        <authorList>
            <consortium name="US DOE Joint Genome Institute (JGI-PGF)"/>
            <person name="Walter F."/>
            <person name="Albersmeier A."/>
            <person name="Kalinowski J."/>
            <person name="Ruckert C."/>
        </authorList>
    </citation>
    <scope>NUCLEOTIDE SEQUENCE</scope>
    <source>
        <strain evidence="2">KCTC 12344</strain>
    </source>
</reference>
<feature type="region of interest" description="Disordered" evidence="1">
    <location>
        <begin position="270"/>
        <end position="289"/>
    </location>
</feature>
<dbReference type="AlphaFoldDB" id="A0AA87Y7C5"/>
<accession>A0AA87Y7C5</accession>
<dbReference type="Proteomes" id="UP000619512">
    <property type="component" value="Unassembled WGS sequence"/>
</dbReference>
<organism evidence="2 3">
    <name type="scientific">Pseudoduganella plicata</name>
    <dbReference type="NCBI Taxonomy" id="321984"/>
    <lineage>
        <taxon>Bacteria</taxon>
        <taxon>Pseudomonadati</taxon>
        <taxon>Pseudomonadota</taxon>
        <taxon>Betaproteobacteria</taxon>
        <taxon>Burkholderiales</taxon>
        <taxon>Oxalobacteraceae</taxon>
        <taxon>Telluria group</taxon>
        <taxon>Pseudoduganella</taxon>
    </lineage>
</organism>
<dbReference type="RefSeq" id="WP_189568762.1">
    <property type="nucleotide sequence ID" value="NZ_BMWW01000003.1"/>
</dbReference>
<comment type="caution">
    <text evidence="2">The sequence shown here is derived from an EMBL/GenBank/DDBJ whole genome shotgun (WGS) entry which is preliminary data.</text>
</comment>
<evidence type="ECO:0000313" key="2">
    <source>
        <dbReference type="EMBL" id="GGY86424.1"/>
    </source>
</evidence>
<reference evidence="2" key="2">
    <citation type="submission" date="2022-12" db="EMBL/GenBank/DDBJ databases">
        <authorList>
            <person name="Sun Q."/>
            <person name="Kim S."/>
        </authorList>
    </citation>
    <scope>NUCLEOTIDE SEQUENCE</scope>
    <source>
        <strain evidence="2">KCTC 12344</strain>
    </source>
</reference>
<dbReference type="EMBL" id="BMWW01000003">
    <property type="protein sequence ID" value="GGY86424.1"/>
    <property type="molecule type" value="Genomic_DNA"/>
</dbReference>
<gene>
    <name evidence="2" type="ORF">GCM10007388_19580</name>
</gene>
<name>A0AA87Y7C5_9BURK</name>
<sequence length="289" mass="31918">MHASVPAPAAPGRLLQRLLLLWIMALLAGCASQQRLSEVRDFAAKAPTLSSYTDLSQRYRDTWQREQPYLTPAADAREKPIDAKRRDAYPDFIAIHHAVVTYMRALGALAGGEQFDMQDQIKATAEGIKAWPDAGITERHVNAYAGLARLLARLVGGREQDRAVQTMLRDGYEPMQASLDAMSTVLRHYDKTHDNERAIVLGMLDVETPFADNPRDRLLAVLAKAHRQDKAAEYRLLGLRHTAAARHVNDIQMQHQALARDYGIAPSTMRVASPPTPSMNPPATAGATP</sequence>